<reference evidence="5 6" key="1">
    <citation type="journal article" date="2024" name="BMC Biol.">
        <title>Comparative genomics of Ascetosporea gives new insight into the evolutionary basis for animal parasitism in Rhizaria.</title>
        <authorList>
            <person name="Hiltunen Thoren M."/>
            <person name="Onut-Brannstrom I."/>
            <person name="Alfjorden A."/>
            <person name="Peckova H."/>
            <person name="Swords F."/>
            <person name="Hooper C."/>
            <person name="Holzer A.S."/>
            <person name="Bass D."/>
            <person name="Burki F."/>
        </authorList>
    </citation>
    <scope>NUCLEOTIDE SEQUENCE [LARGE SCALE GENOMIC DNA]</scope>
    <source>
        <strain evidence="5">20-A016</strain>
    </source>
</reference>
<evidence type="ECO:0000256" key="1">
    <source>
        <dbReference type="ARBA" id="ARBA00022478"/>
    </source>
</evidence>
<dbReference type="HAMAP" id="MF_00320">
    <property type="entry name" value="RNApol_arch_Rpo3"/>
    <property type="match status" value="1"/>
</dbReference>
<dbReference type="Pfam" id="PF01193">
    <property type="entry name" value="RNA_pol_L"/>
    <property type="match status" value="1"/>
</dbReference>
<dbReference type="SMART" id="SM00662">
    <property type="entry name" value="RPOLD"/>
    <property type="match status" value="1"/>
</dbReference>
<dbReference type="PROSITE" id="PS00446">
    <property type="entry name" value="RNA_POL_D_30KD"/>
    <property type="match status" value="1"/>
</dbReference>
<dbReference type="InterPro" id="IPR011262">
    <property type="entry name" value="DNA-dir_RNA_pol_insert"/>
</dbReference>
<dbReference type="Gene3D" id="3.30.1360.10">
    <property type="entry name" value="RNA polymerase, RBP11-like subunit"/>
    <property type="match status" value="2"/>
</dbReference>
<dbReference type="SUPFAM" id="SSF56553">
    <property type="entry name" value="Insert subdomain of RNA polymerase alpha subunit"/>
    <property type="match status" value="1"/>
</dbReference>
<dbReference type="GO" id="GO:0000428">
    <property type="term" value="C:DNA-directed RNA polymerase complex"/>
    <property type="evidence" value="ECO:0007669"/>
    <property type="project" value="UniProtKB-KW"/>
</dbReference>
<evidence type="ECO:0000256" key="2">
    <source>
        <dbReference type="ARBA" id="ARBA00023163"/>
    </source>
</evidence>
<dbReference type="PANTHER" id="PTHR11800:SF2">
    <property type="entry name" value="DNA-DIRECTED RNA POLYMERASE II SUBUNIT RPB3"/>
    <property type="match status" value="1"/>
</dbReference>
<dbReference type="Proteomes" id="UP001439008">
    <property type="component" value="Unassembled WGS sequence"/>
</dbReference>
<gene>
    <name evidence="5" type="primary">POLR2C</name>
    <name evidence="5" type="ORF">MHBO_002627</name>
</gene>
<dbReference type="InterPro" id="IPR001514">
    <property type="entry name" value="DNA-dir_RNA_pol_30-40kDasu_CS"/>
</dbReference>
<protein>
    <submittedName>
        <fullName evidence="5">DNA-directed RNA polymerase II subunit RPB3</fullName>
    </submittedName>
</protein>
<dbReference type="Gene3D" id="2.170.120.12">
    <property type="entry name" value="DNA-directed RNA polymerase, insert domain"/>
    <property type="match status" value="1"/>
</dbReference>
<sequence>MDTPSKYPKIKILELNSSSIRFKMFETNHSIANGLRRILISEIPCLAFDSAEINENTSFLSDEMIAHRLGLVPLQCDNIEEFNIPEQCSCEGACPKCQVCFKLRVRAQRDKLLVYSGDIKNESKREQPGHSVKIFDADAPKGEGTILAKLGPNQKLEIVLVARRGIGKEHSKWSPAFVKFNYEGGEGNDSGENAPTEFEMEVESMGQMAPEKLVRTALKVLREKIDTAHEKFTSMHDLFDDT</sequence>
<evidence type="ECO:0000259" key="4">
    <source>
        <dbReference type="SMART" id="SM00662"/>
    </source>
</evidence>
<evidence type="ECO:0000256" key="3">
    <source>
        <dbReference type="ARBA" id="ARBA00025804"/>
    </source>
</evidence>
<dbReference type="InterPro" id="IPR011263">
    <property type="entry name" value="DNA-dir_RNA_pol_RpoA/D/Rpb3"/>
</dbReference>
<comment type="similarity">
    <text evidence="3">Belongs to the archaeal Rpo3/eukaryotic RPB3 RNA polymerase subunit family.</text>
</comment>
<keyword evidence="2" id="KW-0804">Transcription</keyword>
<organism evidence="5 6">
    <name type="scientific">Bonamia ostreae</name>
    <dbReference type="NCBI Taxonomy" id="126728"/>
    <lineage>
        <taxon>Eukaryota</taxon>
        <taxon>Sar</taxon>
        <taxon>Rhizaria</taxon>
        <taxon>Endomyxa</taxon>
        <taxon>Ascetosporea</taxon>
        <taxon>Haplosporida</taxon>
        <taxon>Bonamia</taxon>
    </lineage>
</organism>
<feature type="domain" description="DNA-directed RNA polymerase RpoA/D/Rpb3-type" evidence="4">
    <location>
        <begin position="19"/>
        <end position="231"/>
    </location>
</feature>
<accession>A0ABV2AMX3</accession>
<dbReference type="InterPro" id="IPR036643">
    <property type="entry name" value="RNApol_insert_sf"/>
</dbReference>
<name>A0ABV2AMX3_9EUKA</name>
<evidence type="ECO:0000313" key="6">
    <source>
        <dbReference type="Proteomes" id="UP001439008"/>
    </source>
</evidence>
<dbReference type="SUPFAM" id="SSF55257">
    <property type="entry name" value="RBP11-like subunits of RNA polymerase"/>
    <property type="match status" value="1"/>
</dbReference>
<dbReference type="Pfam" id="PF01000">
    <property type="entry name" value="RNA_pol_A_bac"/>
    <property type="match status" value="1"/>
</dbReference>
<proteinExistence type="inferred from homology"/>
<dbReference type="PANTHER" id="PTHR11800">
    <property type="entry name" value="DNA-DIRECTED RNA POLYMERASE"/>
    <property type="match status" value="1"/>
</dbReference>
<keyword evidence="6" id="KW-1185">Reference proteome</keyword>
<comment type="caution">
    <text evidence="5">The sequence shown here is derived from an EMBL/GenBank/DDBJ whole genome shotgun (WGS) entry which is preliminary data.</text>
</comment>
<dbReference type="InterPro" id="IPR050518">
    <property type="entry name" value="Rpo3/RPB3_RNA_Pol_subunit"/>
</dbReference>
<dbReference type="InterPro" id="IPR036603">
    <property type="entry name" value="RBP11-like"/>
</dbReference>
<dbReference type="InterPro" id="IPR022842">
    <property type="entry name" value="RNAP_Rpo3/Rpb3/RPAC1"/>
</dbReference>
<keyword evidence="1 5" id="KW-0240">DNA-directed RNA polymerase</keyword>
<dbReference type="EMBL" id="JBDODL010001030">
    <property type="protein sequence ID" value="MES1921026.1"/>
    <property type="molecule type" value="Genomic_DNA"/>
</dbReference>
<evidence type="ECO:0000313" key="5">
    <source>
        <dbReference type="EMBL" id="MES1921026.1"/>
    </source>
</evidence>